<keyword evidence="1 2" id="KW-0694">RNA-binding</keyword>
<dbReference type="PROSITE" id="PS50177">
    <property type="entry name" value="NTF2_DOMAIN"/>
    <property type="match status" value="1"/>
</dbReference>
<accession>A0A9P6IU87</accession>
<dbReference type="InterPro" id="IPR012677">
    <property type="entry name" value="Nucleotide-bd_a/b_plait_sf"/>
</dbReference>
<evidence type="ECO:0000259" key="4">
    <source>
        <dbReference type="PROSITE" id="PS50102"/>
    </source>
</evidence>
<dbReference type="SUPFAM" id="SSF54928">
    <property type="entry name" value="RNA-binding domain, RBD"/>
    <property type="match status" value="1"/>
</dbReference>
<evidence type="ECO:0000259" key="5">
    <source>
        <dbReference type="PROSITE" id="PS50177"/>
    </source>
</evidence>
<sequence>MDIHAKILNLDFEDCRVLVRNVDSQKSLHGSIMVQVLGEMSNKGGPSQKFVQTFFLAEQPLGYYVLNDIFRYLKEDNEFEPDVEEPSDSTDEMEIVIVAVASEAAVDEVILVTADVDADTETDVNTATVVAALIPVEAAEPVQPAKEEAPVEDKVAIEEKEPVVVEEKKPPTEEKKPVERKYEQKKHERKSDKKDTKKEFKKDDNREAKKDLNKEIKKDDNRETKKDGNKEAKKDNRKEAEPADELKTPEPSTNLNGTPTPTSWTETAQTDDSTSATASTAPAATVTTPAEPSKPSSWAGLFTNSSSQSGASQAASTKTAPVVVSQQAPKPQATQSNAPLRSRPQGGQRPNGRDDGIYVRNITEKMSLDQLREAFGTFGAVKSVELTGIKKNCAYVDFETVEAVQAALKQNKVNVGSEVVMVEERHRTGGVQNGGGRSFNHNYQNGNGPNNHHGSHGGHRGRSSRGGGAYQERRPMQKPEKVAPTVTVN</sequence>
<dbReference type="PANTHER" id="PTHR10693">
    <property type="entry name" value="RAS GTPASE-ACTIVATING PROTEIN-BINDING PROTEIN"/>
    <property type="match status" value="1"/>
</dbReference>
<dbReference type="CDD" id="cd00590">
    <property type="entry name" value="RRM_SF"/>
    <property type="match status" value="1"/>
</dbReference>
<proteinExistence type="predicted"/>
<dbReference type="InterPro" id="IPR000504">
    <property type="entry name" value="RRM_dom"/>
</dbReference>
<dbReference type="InterPro" id="IPR035979">
    <property type="entry name" value="RBD_domain_sf"/>
</dbReference>
<feature type="compositionally biased region" description="Basic residues" evidence="3">
    <location>
        <begin position="453"/>
        <end position="463"/>
    </location>
</feature>
<feature type="region of interest" description="Disordered" evidence="3">
    <location>
        <begin position="162"/>
        <end position="357"/>
    </location>
</feature>
<feature type="compositionally biased region" description="Low complexity" evidence="3">
    <location>
        <begin position="305"/>
        <end position="316"/>
    </location>
</feature>
<comment type="caution">
    <text evidence="6">The sequence shown here is derived from an EMBL/GenBank/DDBJ whole genome shotgun (WGS) entry which is preliminary data.</text>
</comment>
<evidence type="ECO:0000256" key="3">
    <source>
        <dbReference type="SAM" id="MobiDB-lite"/>
    </source>
</evidence>
<dbReference type="SMART" id="SM00360">
    <property type="entry name" value="RRM"/>
    <property type="match status" value="1"/>
</dbReference>
<dbReference type="SUPFAM" id="SSF54427">
    <property type="entry name" value="NTF2-like"/>
    <property type="match status" value="1"/>
</dbReference>
<protein>
    <submittedName>
        <fullName evidence="6">Uncharacterized protein</fullName>
    </submittedName>
</protein>
<dbReference type="InterPro" id="IPR018222">
    <property type="entry name" value="Nuclear_transport_factor_2_euk"/>
</dbReference>
<dbReference type="EMBL" id="JAAAHW010007540">
    <property type="protein sequence ID" value="KAF9947640.1"/>
    <property type="molecule type" value="Genomic_DNA"/>
</dbReference>
<name>A0A9P6IU87_9FUNG</name>
<feature type="domain" description="NTF2" evidence="5">
    <location>
        <begin position="1"/>
        <end position="72"/>
    </location>
</feature>
<keyword evidence="7" id="KW-1185">Reference proteome</keyword>
<organism evidence="6 7">
    <name type="scientific">Modicella reniformis</name>
    <dbReference type="NCBI Taxonomy" id="1440133"/>
    <lineage>
        <taxon>Eukaryota</taxon>
        <taxon>Fungi</taxon>
        <taxon>Fungi incertae sedis</taxon>
        <taxon>Mucoromycota</taxon>
        <taxon>Mortierellomycotina</taxon>
        <taxon>Mortierellomycetes</taxon>
        <taxon>Mortierellales</taxon>
        <taxon>Mortierellaceae</taxon>
        <taxon>Modicella</taxon>
    </lineage>
</organism>
<dbReference type="PROSITE" id="PS50102">
    <property type="entry name" value="RRM"/>
    <property type="match status" value="1"/>
</dbReference>
<gene>
    <name evidence="6" type="ORF">BGZ65_008664</name>
</gene>
<dbReference type="PANTHER" id="PTHR10693:SF20">
    <property type="entry name" value="AT27578P"/>
    <property type="match status" value="1"/>
</dbReference>
<evidence type="ECO:0000256" key="1">
    <source>
        <dbReference type="ARBA" id="ARBA00022884"/>
    </source>
</evidence>
<evidence type="ECO:0000313" key="6">
    <source>
        <dbReference type="EMBL" id="KAF9947640.1"/>
    </source>
</evidence>
<feature type="region of interest" description="Disordered" evidence="3">
    <location>
        <begin position="428"/>
        <end position="489"/>
    </location>
</feature>
<feature type="compositionally biased region" description="Basic and acidic residues" evidence="3">
    <location>
        <begin position="471"/>
        <end position="481"/>
    </location>
</feature>
<dbReference type="Proteomes" id="UP000749646">
    <property type="component" value="Unassembled WGS sequence"/>
</dbReference>
<dbReference type="GO" id="GO:1990904">
    <property type="term" value="C:ribonucleoprotein complex"/>
    <property type="evidence" value="ECO:0007669"/>
    <property type="project" value="TreeGrafter"/>
</dbReference>
<dbReference type="OrthoDB" id="339151at2759"/>
<dbReference type="GO" id="GO:1990861">
    <property type="term" value="C:Ubp3-Bre5 deubiquitination complex"/>
    <property type="evidence" value="ECO:0007669"/>
    <property type="project" value="TreeGrafter"/>
</dbReference>
<dbReference type="InterPro" id="IPR002075">
    <property type="entry name" value="NTF2_dom"/>
</dbReference>
<dbReference type="GO" id="GO:0016579">
    <property type="term" value="P:protein deubiquitination"/>
    <property type="evidence" value="ECO:0007669"/>
    <property type="project" value="TreeGrafter"/>
</dbReference>
<dbReference type="GO" id="GO:0005829">
    <property type="term" value="C:cytosol"/>
    <property type="evidence" value="ECO:0007669"/>
    <property type="project" value="TreeGrafter"/>
</dbReference>
<feature type="compositionally biased region" description="Polar residues" evidence="3">
    <location>
        <begin position="324"/>
        <end position="339"/>
    </location>
</feature>
<dbReference type="GO" id="GO:0003729">
    <property type="term" value="F:mRNA binding"/>
    <property type="evidence" value="ECO:0007669"/>
    <property type="project" value="TreeGrafter"/>
</dbReference>
<dbReference type="InterPro" id="IPR032710">
    <property type="entry name" value="NTF2-like_dom_sf"/>
</dbReference>
<dbReference type="Gene3D" id="3.30.70.330">
    <property type="match status" value="1"/>
</dbReference>
<dbReference type="GO" id="GO:0034517">
    <property type="term" value="P:ribophagy"/>
    <property type="evidence" value="ECO:0007669"/>
    <property type="project" value="TreeGrafter"/>
</dbReference>
<feature type="compositionally biased region" description="Low complexity" evidence="3">
    <location>
        <begin position="265"/>
        <end position="293"/>
    </location>
</feature>
<reference evidence="6" key="1">
    <citation type="journal article" date="2020" name="Fungal Divers.">
        <title>Resolving the Mortierellaceae phylogeny through synthesis of multi-gene phylogenetics and phylogenomics.</title>
        <authorList>
            <person name="Vandepol N."/>
            <person name="Liber J."/>
            <person name="Desiro A."/>
            <person name="Na H."/>
            <person name="Kennedy M."/>
            <person name="Barry K."/>
            <person name="Grigoriev I.V."/>
            <person name="Miller A.N."/>
            <person name="O'Donnell K."/>
            <person name="Stajich J.E."/>
            <person name="Bonito G."/>
        </authorList>
    </citation>
    <scope>NUCLEOTIDE SEQUENCE</scope>
    <source>
        <strain evidence="6">MES-2147</strain>
    </source>
</reference>
<dbReference type="Pfam" id="PF02136">
    <property type="entry name" value="NTF2"/>
    <property type="match status" value="1"/>
</dbReference>
<feature type="domain" description="RRM" evidence="4">
    <location>
        <begin position="355"/>
        <end position="427"/>
    </location>
</feature>
<feature type="compositionally biased region" description="Basic and acidic residues" evidence="3">
    <location>
        <begin position="162"/>
        <end position="248"/>
    </location>
</feature>
<dbReference type="Gene3D" id="3.10.450.50">
    <property type="match status" value="1"/>
</dbReference>
<evidence type="ECO:0000256" key="2">
    <source>
        <dbReference type="PROSITE-ProRule" id="PRU00176"/>
    </source>
</evidence>
<dbReference type="AlphaFoldDB" id="A0A9P6IU87"/>
<evidence type="ECO:0000313" key="7">
    <source>
        <dbReference type="Proteomes" id="UP000749646"/>
    </source>
</evidence>
<feature type="compositionally biased region" description="Polar residues" evidence="3">
    <location>
        <begin position="250"/>
        <end position="264"/>
    </location>
</feature>
<dbReference type="Pfam" id="PF00076">
    <property type="entry name" value="RRM_1"/>
    <property type="match status" value="1"/>
</dbReference>
<dbReference type="CDD" id="cd00780">
    <property type="entry name" value="NTF2"/>
    <property type="match status" value="1"/>
</dbReference>
<dbReference type="InterPro" id="IPR039539">
    <property type="entry name" value="Ras_GTPase_bind_prot"/>
</dbReference>